<dbReference type="Pfam" id="PF23419">
    <property type="entry name" value="WD40_RFWD3"/>
    <property type="match status" value="1"/>
</dbReference>
<keyword evidence="14" id="KW-0479">Metal-binding</keyword>
<keyword evidence="12" id="KW-0539">Nucleus</keyword>
<feature type="compositionally biased region" description="Basic and acidic residues" evidence="16">
    <location>
        <begin position="51"/>
        <end position="60"/>
    </location>
</feature>
<name>A0A2P6NRS7_9EUKA</name>
<dbReference type="InParanoid" id="A0A2P6NRS7"/>
<proteinExistence type="predicted"/>
<evidence type="ECO:0000256" key="9">
    <source>
        <dbReference type="ARBA" id="ARBA00022763"/>
    </source>
</evidence>
<dbReference type="InterPro" id="IPR037381">
    <property type="entry name" value="RFWD3"/>
</dbReference>
<dbReference type="GO" id="GO:0016567">
    <property type="term" value="P:protein ubiquitination"/>
    <property type="evidence" value="ECO:0007669"/>
    <property type="project" value="InterPro"/>
</dbReference>
<evidence type="ECO:0000256" key="3">
    <source>
        <dbReference type="ARBA" id="ARBA00004906"/>
    </source>
</evidence>
<organism evidence="18 19">
    <name type="scientific">Planoprotostelium fungivorum</name>
    <dbReference type="NCBI Taxonomy" id="1890364"/>
    <lineage>
        <taxon>Eukaryota</taxon>
        <taxon>Amoebozoa</taxon>
        <taxon>Evosea</taxon>
        <taxon>Variosea</taxon>
        <taxon>Cavosteliida</taxon>
        <taxon>Cavosteliaceae</taxon>
        <taxon>Planoprotostelium</taxon>
    </lineage>
</organism>
<keyword evidence="9" id="KW-0227">DNA damage</keyword>
<evidence type="ECO:0000256" key="13">
    <source>
        <dbReference type="ARBA" id="ARBA00034306"/>
    </source>
</evidence>
<dbReference type="GO" id="GO:0036297">
    <property type="term" value="P:interstrand cross-link repair"/>
    <property type="evidence" value="ECO:0007669"/>
    <property type="project" value="InterPro"/>
</dbReference>
<dbReference type="InterPro" id="IPR036322">
    <property type="entry name" value="WD40_repeat_dom_sf"/>
</dbReference>
<protein>
    <recommendedName>
        <fullName evidence="4">RING-type E3 ubiquitin transferase</fullName>
        <ecNumber evidence="4">2.3.2.27</ecNumber>
    </recommendedName>
</protein>
<dbReference type="GO" id="GO:0008270">
    <property type="term" value="F:zinc ion binding"/>
    <property type="evidence" value="ECO:0007669"/>
    <property type="project" value="UniProtKB-KW"/>
</dbReference>
<dbReference type="PROSITE" id="PS50089">
    <property type="entry name" value="ZF_RING_2"/>
    <property type="match status" value="1"/>
</dbReference>
<dbReference type="STRING" id="1890364.A0A2P6NRS7"/>
<comment type="subcellular location">
    <subcellularLocation>
        <location evidence="2">Cytoplasm</location>
    </subcellularLocation>
    <subcellularLocation>
        <location evidence="13">Nucleus</location>
        <location evidence="13">Nuclear body</location>
    </subcellularLocation>
</comment>
<keyword evidence="19" id="KW-1185">Reference proteome</keyword>
<accession>A0A2P6NRS7</accession>
<evidence type="ECO:0000256" key="5">
    <source>
        <dbReference type="ARBA" id="ARBA00022490"/>
    </source>
</evidence>
<keyword evidence="6" id="KW-0853">WD repeat</keyword>
<evidence type="ECO:0000256" key="4">
    <source>
        <dbReference type="ARBA" id="ARBA00012483"/>
    </source>
</evidence>
<keyword evidence="5" id="KW-0963">Cytoplasm</keyword>
<dbReference type="OrthoDB" id="5600418at2759"/>
<evidence type="ECO:0000259" key="17">
    <source>
        <dbReference type="PROSITE" id="PS50089"/>
    </source>
</evidence>
<keyword evidence="14" id="KW-0862">Zinc</keyword>
<keyword evidence="11" id="KW-0234">DNA repair</keyword>
<evidence type="ECO:0000256" key="11">
    <source>
        <dbReference type="ARBA" id="ARBA00023204"/>
    </source>
</evidence>
<reference evidence="18 19" key="1">
    <citation type="journal article" date="2018" name="Genome Biol. Evol.">
        <title>Multiple Roots of Fruiting Body Formation in Amoebozoa.</title>
        <authorList>
            <person name="Hillmann F."/>
            <person name="Forbes G."/>
            <person name="Novohradska S."/>
            <person name="Ferling I."/>
            <person name="Riege K."/>
            <person name="Groth M."/>
            <person name="Westermann M."/>
            <person name="Marz M."/>
            <person name="Spaller T."/>
            <person name="Winckler T."/>
            <person name="Schaap P."/>
            <person name="Glockner G."/>
        </authorList>
    </citation>
    <scope>NUCLEOTIDE SEQUENCE [LARGE SCALE GENOMIC DNA]</scope>
    <source>
        <strain evidence="18 19">Jena</strain>
    </source>
</reference>
<evidence type="ECO:0000256" key="10">
    <source>
        <dbReference type="ARBA" id="ARBA00022786"/>
    </source>
</evidence>
<feature type="compositionally biased region" description="Polar residues" evidence="16">
    <location>
        <begin position="40"/>
        <end position="50"/>
    </location>
</feature>
<feature type="region of interest" description="Disordered" evidence="16">
    <location>
        <begin position="965"/>
        <end position="1000"/>
    </location>
</feature>
<dbReference type="Gene3D" id="3.30.40.10">
    <property type="entry name" value="Zinc/RING finger domain, C3HC4 (zinc finger)"/>
    <property type="match status" value="1"/>
</dbReference>
<evidence type="ECO:0000256" key="12">
    <source>
        <dbReference type="ARBA" id="ARBA00023242"/>
    </source>
</evidence>
<evidence type="ECO:0000313" key="19">
    <source>
        <dbReference type="Proteomes" id="UP000241769"/>
    </source>
</evidence>
<comment type="catalytic activity">
    <reaction evidence="1">
        <text>S-ubiquitinyl-[E2 ubiquitin-conjugating enzyme]-L-cysteine + [acceptor protein]-L-lysine = [E2 ubiquitin-conjugating enzyme]-L-cysteine + N(6)-ubiquitinyl-[acceptor protein]-L-lysine.</text>
        <dbReference type="EC" id="2.3.2.27"/>
    </reaction>
</comment>
<evidence type="ECO:0000256" key="7">
    <source>
        <dbReference type="ARBA" id="ARBA00022679"/>
    </source>
</evidence>
<dbReference type="Proteomes" id="UP000241769">
    <property type="component" value="Unassembled WGS sequence"/>
</dbReference>
<feature type="coiled-coil region" evidence="15">
    <location>
        <begin position="195"/>
        <end position="241"/>
    </location>
</feature>
<feature type="region of interest" description="Disordered" evidence="16">
    <location>
        <begin position="1"/>
        <end position="90"/>
    </location>
</feature>
<dbReference type="InterPro" id="IPR056527">
    <property type="entry name" value="WD40_RFWD3"/>
</dbReference>
<dbReference type="PANTHER" id="PTHR16047:SF7">
    <property type="entry name" value="E3 UBIQUITIN-PROTEIN LIGASE RFWD3"/>
    <property type="match status" value="1"/>
</dbReference>
<dbReference type="EC" id="2.3.2.27" evidence="4"/>
<dbReference type="GO" id="GO:0016604">
    <property type="term" value="C:nuclear body"/>
    <property type="evidence" value="ECO:0007669"/>
    <property type="project" value="UniProtKB-SubCell"/>
</dbReference>
<evidence type="ECO:0000256" key="16">
    <source>
        <dbReference type="SAM" id="MobiDB-lite"/>
    </source>
</evidence>
<keyword evidence="8" id="KW-0677">Repeat</keyword>
<keyword evidence="7" id="KW-0808">Transferase</keyword>
<dbReference type="GO" id="GO:0005737">
    <property type="term" value="C:cytoplasm"/>
    <property type="evidence" value="ECO:0007669"/>
    <property type="project" value="UniProtKB-SubCell"/>
</dbReference>
<dbReference type="InterPro" id="IPR015943">
    <property type="entry name" value="WD40/YVTN_repeat-like_dom_sf"/>
</dbReference>
<evidence type="ECO:0000256" key="15">
    <source>
        <dbReference type="SAM" id="Coils"/>
    </source>
</evidence>
<sequence length="1026" mass="112625">MDNSQPFHSPHYKAKSAWPVPTRSSSIILSQPLDDHRTPMLSSATPFSRSRSNEEEKSTDRPLSPEMHRTPPKKESIQNKTIHIDDKENDEPKEAEDCLFCQGSMTEGGLHQISCLKCGHIAGHSCLERWTKKEKRCPTCNGKASKNDIRKIFGLKTMIVADGSRDYDGAMRQLRAEQQARTVAEISRDQLSKDMQHLKTRGARLSAENTSLREEVAQLKRALAQKNIEKITEMSEKKEKDMNESVITSQSPQKDSFIDLQRCRGLIYEGSTPVPPPQNAFFKENSQEGSQMNATQVKMNHRYKMTFSTDFEAARVLDWNAHEGHLFVSSSQNGVYGLTKISALDPKNTDFMPLHDKQIMDLKIDPFGNGLVLSTSPDRSLRLSCPKNKTSVLKIKLKDISQSCEWNRDDPNQVFCGLGSGIALFDVRKSDTHLQLMSGIDGAKYFHCMRYVRDARRRGVAVPAIFGGSQLNSYRGLYAASAGGINFWDADDHWGTSSHVPARGFCTSLSFDPISGYFLASYRRTLAYTKPSHIVYEQTSQGHIRELRTVHSEQEFQVERGLHMTRTNIFTLSSHHTDDPSPIPTRIVAATTDEITNHVLLWDASHGTAVQKLPAHPSRVLELRHFGDASMDFFASLSEKKLDVYKLFHMKRPNFQRGHRNNCITYILSLDGDMHHLILKIIWPGDCRYQSTRPAGLTGTENLQVQVSVALLTKQASSSDVRLCRISKQVSTMQLLRKHHSCSGRFRNTLPGAVDNTNRLVCGPLVVTRDNNMNRLSILLVALLALASARNVYIDGYIGACSNSGFRVVAIVTPINHCSTTTLSNGNTVSVVSLLNATTFQTQQYNGATCTGSFNITQSLAVNACVNGPVQQGQQVFLFVNTTATGFAKAPVAADTVTTQYTNSFCNSSVTGITVTYGVQSTCNPSSVNRTCKVDANINTLYSTDACGNEAIAAISLDENFAAPTTASTTGTNPTSTNGATTGATNGATTGATTGTAGTNTGTKTGSASTLFISAFVMVAVAALVC</sequence>
<evidence type="ECO:0000256" key="6">
    <source>
        <dbReference type="ARBA" id="ARBA00022574"/>
    </source>
</evidence>
<dbReference type="Gene3D" id="2.130.10.10">
    <property type="entry name" value="YVTN repeat-like/Quinoprotein amine dehydrogenase"/>
    <property type="match status" value="1"/>
</dbReference>
<dbReference type="GO" id="GO:0061630">
    <property type="term" value="F:ubiquitin protein ligase activity"/>
    <property type="evidence" value="ECO:0007669"/>
    <property type="project" value="UniProtKB-EC"/>
</dbReference>
<feature type="compositionally biased region" description="Basic and acidic residues" evidence="16">
    <location>
        <begin position="66"/>
        <end position="90"/>
    </location>
</feature>
<dbReference type="SUPFAM" id="SSF57850">
    <property type="entry name" value="RING/U-box"/>
    <property type="match status" value="1"/>
</dbReference>
<keyword evidence="14" id="KW-0863">Zinc-finger</keyword>
<evidence type="ECO:0000256" key="1">
    <source>
        <dbReference type="ARBA" id="ARBA00000900"/>
    </source>
</evidence>
<keyword evidence="10" id="KW-0833">Ubl conjugation pathway</keyword>
<dbReference type="Pfam" id="PF13639">
    <property type="entry name" value="zf-RING_2"/>
    <property type="match status" value="1"/>
</dbReference>
<feature type="domain" description="RING-type" evidence="17">
    <location>
        <begin position="98"/>
        <end position="141"/>
    </location>
</feature>
<dbReference type="PANTHER" id="PTHR16047">
    <property type="entry name" value="RFWD3 PROTEIN"/>
    <property type="match status" value="1"/>
</dbReference>
<gene>
    <name evidence="18" type="ORF">PROFUN_05135</name>
</gene>
<evidence type="ECO:0000256" key="14">
    <source>
        <dbReference type="PROSITE-ProRule" id="PRU00175"/>
    </source>
</evidence>
<dbReference type="InterPro" id="IPR001841">
    <property type="entry name" value="Znf_RING"/>
</dbReference>
<evidence type="ECO:0000256" key="8">
    <source>
        <dbReference type="ARBA" id="ARBA00022737"/>
    </source>
</evidence>
<dbReference type="EMBL" id="MDYQ01000028">
    <property type="protein sequence ID" value="PRP86656.1"/>
    <property type="molecule type" value="Genomic_DNA"/>
</dbReference>
<dbReference type="InterPro" id="IPR013083">
    <property type="entry name" value="Znf_RING/FYVE/PHD"/>
</dbReference>
<keyword evidence="15" id="KW-0175">Coiled coil</keyword>
<dbReference type="SUPFAM" id="SSF50978">
    <property type="entry name" value="WD40 repeat-like"/>
    <property type="match status" value="1"/>
</dbReference>
<evidence type="ECO:0000256" key="2">
    <source>
        <dbReference type="ARBA" id="ARBA00004496"/>
    </source>
</evidence>
<dbReference type="AlphaFoldDB" id="A0A2P6NRS7"/>
<evidence type="ECO:0000313" key="18">
    <source>
        <dbReference type="EMBL" id="PRP86656.1"/>
    </source>
</evidence>
<comment type="caution">
    <text evidence="18">The sequence shown here is derived from an EMBL/GenBank/DDBJ whole genome shotgun (WGS) entry which is preliminary data.</text>
</comment>
<comment type="pathway">
    <text evidence="3">Protein modification; protein ubiquitination.</text>
</comment>